<reference evidence="1 2" key="1">
    <citation type="submission" date="2017-05" db="EMBL/GenBank/DDBJ databases">
        <authorList>
            <person name="Song R."/>
            <person name="Chenine A.L."/>
            <person name="Ruprecht R.M."/>
        </authorList>
    </citation>
    <scope>NUCLEOTIDE SEQUENCE [LARGE SCALE GENOMIC DNA]</scope>
    <source>
        <strain evidence="1 2">DSM 26136</strain>
    </source>
</reference>
<organism evidence="1 2">
    <name type="scientific">Comamonas serinivorans</name>
    <dbReference type="NCBI Taxonomy" id="1082851"/>
    <lineage>
        <taxon>Bacteria</taxon>
        <taxon>Pseudomonadati</taxon>
        <taxon>Pseudomonadota</taxon>
        <taxon>Betaproteobacteria</taxon>
        <taxon>Burkholderiales</taxon>
        <taxon>Comamonadaceae</taxon>
        <taxon>Comamonas</taxon>
    </lineage>
</organism>
<dbReference type="OrthoDB" id="7597370at2"/>
<dbReference type="Proteomes" id="UP000196138">
    <property type="component" value="Chromosome"/>
</dbReference>
<gene>
    <name evidence="1" type="ORF">CCO03_00560</name>
</gene>
<protein>
    <submittedName>
        <fullName evidence="1">Uncharacterized protein</fullName>
    </submittedName>
</protein>
<dbReference type="EMBL" id="CP021455">
    <property type="protein sequence ID" value="ARU06546.1"/>
    <property type="molecule type" value="Genomic_DNA"/>
</dbReference>
<evidence type="ECO:0000313" key="1">
    <source>
        <dbReference type="EMBL" id="ARU06546.1"/>
    </source>
</evidence>
<evidence type="ECO:0000313" key="2">
    <source>
        <dbReference type="Proteomes" id="UP000196138"/>
    </source>
</evidence>
<name>A0A1Y0ESI8_9BURK</name>
<keyword evidence="2" id="KW-1185">Reference proteome</keyword>
<dbReference type="KEGG" id="cser:CCO03_00560"/>
<proteinExistence type="predicted"/>
<sequence length="203" mass="22339">MGPAAAWRVPNQLRWRLTLKAACLGIMPVLAVAHAVVLGQHPEARPQPASVEWPRTWQGKPLRPLALGAVEQRFAANFPGQLARLTNGEDLLVWRHVSRPTRMLHPAADCYRALGYQVKDEHLSSAVADTPDHSHAADAASLPATQGLWRCFIADKDGQRLRVCERLEDAQGRVFTDTSAWYWAASLGQSTGPWQALTVAQAQ</sequence>
<dbReference type="AlphaFoldDB" id="A0A1Y0ESI8"/>
<accession>A0A1Y0ESI8</accession>